<organism evidence="5 6">
    <name type="scientific">Bdellovibrio reynosensis</name>
    <dbReference type="NCBI Taxonomy" id="2835041"/>
    <lineage>
        <taxon>Bacteria</taxon>
        <taxon>Pseudomonadati</taxon>
        <taxon>Bdellovibrionota</taxon>
        <taxon>Bdellovibrionia</taxon>
        <taxon>Bdellovibrionales</taxon>
        <taxon>Pseudobdellovibrionaceae</taxon>
        <taxon>Bdellovibrio</taxon>
    </lineage>
</organism>
<comment type="similarity">
    <text evidence="1">Belongs to the 5'(3')-deoxyribonucleotidase family.</text>
</comment>
<evidence type="ECO:0000256" key="3">
    <source>
        <dbReference type="ARBA" id="ARBA00022801"/>
    </source>
</evidence>
<dbReference type="InterPro" id="IPR036412">
    <property type="entry name" value="HAD-like_sf"/>
</dbReference>
<dbReference type="NCBIfam" id="TIGR02244">
    <property type="entry name" value="HAD-IG-Ncltidse"/>
    <property type="match status" value="1"/>
</dbReference>
<proteinExistence type="inferred from homology"/>
<reference evidence="5" key="1">
    <citation type="submission" date="2022-03" db="EMBL/GenBank/DDBJ databases">
        <title>Genome Identification and Characterization of new species Bdellovibrio reynosense LBG001 sp. nov. from a Mexico soil sample.</title>
        <authorList>
            <person name="Camilli A."/>
            <person name="Ajao Y."/>
            <person name="Guo X."/>
        </authorList>
    </citation>
    <scope>NUCLEOTIDE SEQUENCE</scope>
    <source>
        <strain evidence="5">LBG001</strain>
    </source>
</reference>
<dbReference type="SUPFAM" id="SSF56784">
    <property type="entry name" value="HAD-like"/>
    <property type="match status" value="1"/>
</dbReference>
<keyword evidence="3" id="KW-0378">Hydrolase</keyword>
<keyword evidence="6" id="KW-1185">Reference proteome</keyword>
<gene>
    <name evidence="5" type="ORF">MNR06_13580</name>
</gene>
<evidence type="ECO:0000313" key="5">
    <source>
        <dbReference type="EMBL" id="UOF00728.1"/>
    </source>
</evidence>
<dbReference type="RefSeq" id="WP_243536902.1">
    <property type="nucleotide sequence ID" value="NZ_CP093442.1"/>
</dbReference>
<dbReference type="Gene3D" id="3.40.50.1000">
    <property type="entry name" value="HAD superfamily/HAD-like"/>
    <property type="match status" value="1"/>
</dbReference>
<dbReference type="EMBL" id="CP093442">
    <property type="protein sequence ID" value="UOF00728.1"/>
    <property type="molecule type" value="Genomic_DNA"/>
</dbReference>
<keyword evidence="2" id="KW-0479">Metal-binding</keyword>
<accession>A0ABY4C6X9</accession>
<dbReference type="Pfam" id="PF05761">
    <property type="entry name" value="5_nucleotid"/>
    <property type="match status" value="1"/>
</dbReference>
<evidence type="ECO:0000313" key="6">
    <source>
        <dbReference type="Proteomes" id="UP000830116"/>
    </source>
</evidence>
<dbReference type="PANTHER" id="PTHR12103">
    <property type="entry name" value="5'-NUCLEOTIDASE DOMAIN-CONTAINING"/>
    <property type="match status" value="1"/>
</dbReference>
<sequence length="457" mass="53146">MPGKVFVNRTLNLKKIRYIGVDMDHTLVRYNSENFERLSHTTMINKLVKRGYPETLRKLTFDYNFAIRGLVIDRKMGNLLKLNRYTAIRASYHGLKPLDFKSHQKLYKSTYIDLSNTDYLAVDTSFSISLANLIAQIVELKDTDVGNKYPEYSQIADDVLDALDEAHRDGSLKDEVKKNLEHFIIKDPELVAGLEKFRRHGKKIFVLTNSDFHYTKLLLDYAVQPFLKEHQSWQDLFEIVITFASKPKFFYESQKYLRVNPADGTMTNMEGKLTPGIYQGGNAKKFTADLELAGDDILYIGDHIYGDILRLKKDCNWRTAMVIEELSVEVDNNKAAEPLNQEIEILMRKKEPLEDELTDYMTRKIEKVGTVSEQQVETLQKSISEIDSQISQLIKKQQLMYNSNWGQLMRAGNEESYFAYQLDRYACVYMEKLADLLELSPRTYFRAPRRPLAHEIY</sequence>
<dbReference type="PANTHER" id="PTHR12103:SF15">
    <property type="entry name" value="CYTOSOLIC PURINE 5'-NUCLEOTIDASE"/>
    <property type="match status" value="1"/>
</dbReference>
<evidence type="ECO:0000256" key="1">
    <source>
        <dbReference type="ARBA" id="ARBA00009589"/>
    </source>
</evidence>
<keyword evidence="4" id="KW-0460">Magnesium</keyword>
<protein>
    <submittedName>
        <fullName evidence="5">HAD-IG family 5'-nucleotidase</fullName>
    </submittedName>
</protein>
<dbReference type="InterPro" id="IPR008380">
    <property type="entry name" value="HAD-SF_hydro_IG_5-nucl"/>
</dbReference>
<dbReference type="PIRSF" id="PIRSF017434">
    <property type="entry name" value="Purine_5'-nucleotidase"/>
    <property type="match status" value="1"/>
</dbReference>
<dbReference type="InterPro" id="IPR023214">
    <property type="entry name" value="HAD_sf"/>
</dbReference>
<dbReference type="Proteomes" id="UP000830116">
    <property type="component" value="Chromosome"/>
</dbReference>
<evidence type="ECO:0000256" key="2">
    <source>
        <dbReference type="ARBA" id="ARBA00022723"/>
    </source>
</evidence>
<name>A0ABY4C6X9_9BACT</name>
<dbReference type="InterPro" id="IPR016695">
    <property type="entry name" value="Pur_nucleotidase"/>
</dbReference>
<evidence type="ECO:0000256" key="4">
    <source>
        <dbReference type="ARBA" id="ARBA00022842"/>
    </source>
</evidence>